<organism evidence="2 3">
    <name type="scientific">Clonostachys rhizophaga</name>
    <dbReference type="NCBI Taxonomy" id="160324"/>
    <lineage>
        <taxon>Eukaryota</taxon>
        <taxon>Fungi</taxon>
        <taxon>Dikarya</taxon>
        <taxon>Ascomycota</taxon>
        <taxon>Pezizomycotina</taxon>
        <taxon>Sordariomycetes</taxon>
        <taxon>Hypocreomycetidae</taxon>
        <taxon>Hypocreales</taxon>
        <taxon>Bionectriaceae</taxon>
        <taxon>Clonostachys</taxon>
    </lineage>
</organism>
<comment type="caution">
    <text evidence="2">The sequence shown here is derived from an EMBL/GenBank/DDBJ whole genome shotgun (WGS) entry which is preliminary data.</text>
</comment>
<gene>
    <name evidence="2" type="ORF">CRHIZ90672A_00002544</name>
</gene>
<sequence length="1105" mass="125211">MEGSWVVEHEAAAQAISLVGTFLSISEKSFRDVSQFIDYVSSLIRSKGADASITRSLDELEASVELLKYALNALPQTYPNKDMMLESLAQFYFRLYRKKAIRNDLEECAIFARRVLDSTSGDSLAWADRLSFLGTVLSEAAIQKWDATLEGAIIANQDWLALQTEKESDRHATGLDIEYHEYETSKFELSQLELSILSHRGATMCRSVIDQEREGKLSKHLRWLELLYRERYQRKPMVSFGLETAICTMRKSLRLNYESVYDYVYGLELQAELLMNHYLQTRTASFLEEAIDTLKKMCRIPPREYYSDPVGRKILVSCFCLLAQQQSPQGCGANMEDYYDESISIARDAFEFEPLPPAWWEQSAFLTYRASLFEERYWASHDLRDLDRAINLGKKALDLTPKAHSSRLVRLEWLEDFLDQKVAMSEASDDLENMIQVSRMVLDEAPQDDQETLSLRYLSLGEKLEQEYNKKGTINSLREAIQLSMNAIRLTTSNGTKALHFQSLGTWYAIIQQKTQDKADLKSSIFFFQRNLEASSSEIDSIPSISSSKHDWTLKNGVQVGHLKQIMPLIEGYCIGHMWRDAYATLHDGISVISKMSLRSLSVSHRRSAISATAGIASFAAGLAFIVGKGPLVALALVEKSRNMFASSLEDLRVEVSGELQQLHPGLAAKFMSLRYQVSRPGLTLRQFEPNGGRAMVAWQLDQVIEEISCKPGFENFLMSPNEEDTREVSSSGPVVVITTCPMRCDAIIIQPHQVRGLTLSHLSHEDILDKVKSGNINNLKVLEWLWDVLTSPILDALGFTQTPGNGEAWPRIWWIPIGPLSKFPIHAAGYHRYRTKNTVMDRVASSYTTSIKSMIQTRRRAIPAQSRPERAVLVSVPQTTGLSTLKFVKEEATRVGSLCRSMGFDVIEPQPRMESVASHMAGCRIFHFAGHGSVNSSDPSLSQLLLEDWKAQEFTVAMIQEMNLRSGSPFLAYLSACGTGRIRQSSQLDENTHLISAFRIAGFRHVIGTLWEVNDECCVRVAERTYEEMLKEGISDDAVCLGLHKATREARDQWEQRAEANRNRFRKQGRTHCWSVDRDRDIEECDVNDDLQVPEWVPYVHFGV</sequence>
<accession>A0A9N9VPS6</accession>
<protein>
    <recommendedName>
        <fullName evidence="1">CHAT domain-containing protein</fullName>
    </recommendedName>
</protein>
<evidence type="ECO:0000313" key="2">
    <source>
        <dbReference type="EMBL" id="CAH0032792.1"/>
    </source>
</evidence>
<dbReference type="OrthoDB" id="9991317at2759"/>
<evidence type="ECO:0000259" key="1">
    <source>
        <dbReference type="Pfam" id="PF12770"/>
    </source>
</evidence>
<dbReference type="InterPro" id="IPR024983">
    <property type="entry name" value="CHAT_dom"/>
</dbReference>
<feature type="domain" description="CHAT" evidence="1">
    <location>
        <begin position="781"/>
        <end position="1075"/>
    </location>
</feature>
<dbReference type="AlphaFoldDB" id="A0A9N9VPS6"/>
<reference evidence="2" key="1">
    <citation type="submission" date="2021-10" db="EMBL/GenBank/DDBJ databases">
        <authorList>
            <person name="Piombo E."/>
        </authorList>
    </citation>
    <scope>NUCLEOTIDE SEQUENCE</scope>
</reference>
<dbReference type="EMBL" id="CABFNQ020000744">
    <property type="protein sequence ID" value="CAH0032792.1"/>
    <property type="molecule type" value="Genomic_DNA"/>
</dbReference>
<evidence type="ECO:0000313" key="3">
    <source>
        <dbReference type="Proteomes" id="UP000696573"/>
    </source>
</evidence>
<proteinExistence type="predicted"/>
<name>A0A9N9VPS6_9HYPO</name>
<dbReference type="Proteomes" id="UP000696573">
    <property type="component" value="Unassembled WGS sequence"/>
</dbReference>
<dbReference type="Pfam" id="PF12770">
    <property type="entry name" value="CHAT"/>
    <property type="match status" value="1"/>
</dbReference>
<keyword evidence="3" id="KW-1185">Reference proteome</keyword>